<dbReference type="EMBL" id="OU893338">
    <property type="protein sequence ID" value="CAG9794702.1"/>
    <property type="molecule type" value="Genomic_DNA"/>
</dbReference>
<evidence type="ECO:0000256" key="3">
    <source>
        <dbReference type="ARBA" id="ARBA00022801"/>
    </source>
</evidence>
<dbReference type="PANTHER" id="PTHR10353">
    <property type="entry name" value="GLYCOSYL HYDROLASE"/>
    <property type="match status" value="1"/>
</dbReference>
<dbReference type="InterPro" id="IPR017853">
    <property type="entry name" value="GH"/>
</dbReference>
<dbReference type="PANTHER" id="PTHR10353:SF36">
    <property type="entry name" value="LP05116P"/>
    <property type="match status" value="1"/>
</dbReference>
<dbReference type="Pfam" id="PF00232">
    <property type="entry name" value="Glyco_hydro_1"/>
    <property type="match status" value="1"/>
</dbReference>
<accession>A0A9N9RDK1</accession>
<dbReference type="PRINTS" id="PR00131">
    <property type="entry name" value="GLHYDRLASE1"/>
</dbReference>
<evidence type="ECO:0000256" key="1">
    <source>
        <dbReference type="ARBA" id="ARBA00010838"/>
    </source>
</evidence>
<comment type="subunit">
    <text evidence="2">Homodimer.</text>
</comment>
<keyword evidence="3" id="KW-0378">Hydrolase</keyword>
<sequence>MWDSYTHKHPEFVKDGVNGDVADDSYHLYHRDIEMLRELGVDHYRFSIAWSRILPTGLINNINERGLDYYDNLIDELQKYNIEPVVTLYHMDLPQRLQDMGGWANPLSVEWFEDYARVLFEKYAGKVKYWVTINQPNNICMDGYGDKTMAPAINMKGIADYICVKNVMVAHAKVYRLYEKKYKKKCNGLVGIALALNWADPVNNKTENVKAVEDYREFTIGLYMNPIWSKEGDYPKVVKDLIAKKSKEQGFTKSRLPELSTEEKAMLKGSADFLGMNHYTTFLVKKTNMKYDSPSFRDDVSVDLSQGKDWKKSESSWLRSVPYGLYKVCVYINQKYNYPTILITEHGWSTKPGIGDQSRVDNLRSYLFALLLALEDGTEVIGYTAWSLMDNVEWTAGISERFGLYEVDFDSNEKKRTPRLSAFVYKRIIERRIIEENWTPENLNMEISNRRLRKIKIEL</sequence>
<keyword evidence="8" id="KW-1185">Reference proteome</keyword>
<evidence type="ECO:0000313" key="8">
    <source>
        <dbReference type="Proteomes" id="UP001153714"/>
    </source>
</evidence>
<evidence type="ECO:0000256" key="5">
    <source>
        <dbReference type="ARBA" id="ARBA00023295"/>
    </source>
</evidence>
<evidence type="ECO:0000256" key="4">
    <source>
        <dbReference type="ARBA" id="ARBA00023180"/>
    </source>
</evidence>
<keyword evidence="4" id="KW-0325">Glycoprotein</keyword>
<proteinExistence type="inferred from homology"/>
<dbReference type="InterPro" id="IPR001360">
    <property type="entry name" value="Glyco_hydro_1"/>
</dbReference>
<organism evidence="7 8">
    <name type="scientific">Diatraea saccharalis</name>
    <name type="common">sugarcane borer</name>
    <dbReference type="NCBI Taxonomy" id="40085"/>
    <lineage>
        <taxon>Eukaryota</taxon>
        <taxon>Metazoa</taxon>
        <taxon>Ecdysozoa</taxon>
        <taxon>Arthropoda</taxon>
        <taxon>Hexapoda</taxon>
        <taxon>Insecta</taxon>
        <taxon>Pterygota</taxon>
        <taxon>Neoptera</taxon>
        <taxon>Endopterygota</taxon>
        <taxon>Lepidoptera</taxon>
        <taxon>Glossata</taxon>
        <taxon>Ditrysia</taxon>
        <taxon>Pyraloidea</taxon>
        <taxon>Crambidae</taxon>
        <taxon>Crambinae</taxon>
        <taxon>Diatraea</taxon>
    </lineage>
</organism>
<keyword evidence="5" id="KW-0326">Glycosidase</keyword>
<name>A0A9N9RDK1_9NEOP</name>
<reference evidence="7" key="2">
    <citation type="submission" date="2022-10" db="EMBL/GenBank/DDBJ databases">
        <authorList>
            <consortium name="ENA_rothamsted_submissions"/>
            <consortium name="culmorum"/>
            <person name="King R."/>
        </authorList>
    </citation>
    <scope>NUCLEOTIDE SEQUENCE</scope>
</reference>
<dbReference type="FunFam" id="3.20.20.80:FF:000013">
    <property type="entry name" value="lactase-phlorizin hydrolase"/>
    <property type="match status" value="1"/>
</dbReference>
<dbReference type="AlphaFoldDB" id="A0A9N9RDK1"/>
<dbReference type="Gene3D" id="3.20.20.80">
    <property type="entry name" value="Glycosidases"/>
    <property type="match status" value="1"/>
</dbReference>
<dbReference type="Proteomes" id="UP001153714">
    <property type="component" value="Chromosome 7"/>
</dbReference>
<dbReference type="GO" id="GO:0008422">
    <property type="term" value="F:beta-glucosidase activity"/>
    <property type="evidence" value="ECO:0007669"/>
    <property type="project" value="TreeGrafter"/>
</dbReference>
<protein>
    <submittedName>
        <fullName evidence="7">Uncharacterized protein</fullName>
    </submittedName>
</protein>
<reference evidence="7" key="1">
    <citation type="submission" date="2021-12" db="EMBL/GenBank/DDBJ databases">
        <authorList>
            <person name="King R."/>
        </authorList>
    </citation>
    <scope>NUCLEOTIDE SEQUENCE</scope>
</reference>
<comment type="similarity">
    <text evidence="1 6">Belongs to the glycosyl hydrolase 1 family.</text>
</comment>
<dbReference type="OrthoDB" id="65569at2759"/>
<gene>
    <name evidence="7" type="ORF">DIATSA_LOCUS12055</name>
</gene>
<evidence type="ECO:0000313" key="7">
    <source>
        <dbReference type="EMBL" id="CAG9794702.1"/>
    </source>
</evidence>
<evidence type="ECO:0000256" key="6">
    <source>
        <dbReference type="RuleBase" id="RU003690"/>
    </source>
</evidence>
<dbReference type="SUPFAM" id="SSF51445">
    <property type="entry name" value="(Trans)glycosidases"/>
    <property type="match status" value="1"/>
</dbReference>
<dbReference type="GO" id="GO:0005975">
    <property type="term" value="P:carbohydrate metabolic process"/>
    <property type="evidence" value="ECO:0007669"/>
    <property type="project" value="InterPro"/>
</dbReference>
<evidence type="ECO:0000256" key="2">
    <source>
        <dbReference type="ARBA" id="ARBA00011738"/>
    </source>
</evidence>